<dbReference type="SMART" id="SM00382">
    <property type="entry name" value="AAA"/>
    <property type="match status" value="1"/>
</dbReference>
<name>A0A329MUQ3_9BACL</name>
<dbReference type="InterPro" id="IPR036640">
    <property type="entry name" value="ABC1_TM_sf"/>
</dbReference>
<dbReference type="AlphaFoldDB" id="A0A329MUQ3"/>
<protein>
    <submittedName>
        <fullName evidence="11">ABC transporter ATP-binding protein</fullName>
    </submittedName>
</protein>
<dbReference type="InterPro" id="IPR027417">
    <property type="entry name" value="P-loop_NTPase"/>
</dbReference>
<keyword evidence="4" id="KW-0547">Nucleotide-binding</keyword>
<comment type="similarity">
    <text evidence="2">Belongs to the ABC transporter superfamily.</text>
</comment>
<sequence>MQAGVPLLTDLLTKRSRRRRTEQGGVKLWPVYVWSLSFLKPYIGLLLLFIAVMIVLSISELVIPKFIQYFIDTLLPERDFQTFYLSIAALAGMVAVILVMHMLYNLLQRHLQEKAGRDLQLSIFRHLRKLGFAYYEQNPVGQTLSFLNTEVGALQNLYRQSFPWMIHEIMFSVIAVTVMVITSPQLSVVVLPCFLIYYLFGPTLERKASVAGKIMSQNRVEENRKSYESVSALAELRASAAEAWDTALYLDKVRIYNASMIRTYWFAFWRGTNRRLTYQLGAIAIFIYGYYLLQHDRLSVGAFVAFLLYYFTAMHRLTAVVTNITEQKVQMYQAERLYRFVQTAPQVDEAAQPLPLPQVRGDIRFENVSFSYGQAKPVLKEFDLTIRAGERVALVGTSGNGKSTALKLIGRFYDPQEGRILLDGIPVEKLSFASLRQSLGYVFQETYMFGTTILGNIRFGNPEASDEQVRAAARMAYAHDFIMQLPDGYDTVVGERGVKLSGGQKQRIAIARMFIRNPAVVLLDEATSALDNASEAEVQKAFDTLLPGRTVIAVAHRLSTVKDFDKIAVIENGRIAELGTYDELSHAGGVFSQLIRGQEQAKESV</sequence>
<dbReference type="GO" id="GO:0016887">
    <property type="term" value="F:ATP hydrolysis activity"/>
    <property type="evidence" value="ECO:0007669"/>
    <property type="project" value="InterPro"/>
</dbReference>
<evidence type="ECO:0000313" key="12">
    <source>
        <dbReference type="Proteomes" id="UP000250369"/>
    </source>
</evidence>
<feature type="transmembrane region" description="Helical" evidence="8">
    <location>
        <begin position="169"/>
        <end position="200"/>
    </location>
</feature>
<gene>
    <name evidence="11" type="ORF">DQG23_10580</name>
</gene>
<evidence type="ECO:0000256" key="3">
    <source>
        <dbReference type="ARBA" id="ARBA00022692"/>
    </source>
</evidence>
<dbReference type="Pfam" id="PF00664">
    <property type="entry name" value="ABC_membrane"/>
    <property type="match status" value="1"/>
</dbReference>
<dbReference type="InterPro" id="IPR039421">
    <property type="entry name" value="Type_1_exporter"/>
</dbReference>
<proteinExistence type="inferred from homology"/>
<dbReference type="InterPro" id="IPR011527">
    <property type="entry name" value="ABC1_TM_dom"/>
</dbReference>
<dbReference type="InterPro" id="IPR003439">
    <property type="entry name" value="ABC_transporter-like_ATP-bd"/>
</dbReference>
<evidence type="ECO:0000256" key="4">
    <source>
        <dbReference type="ARBA" id="ARBA00022741"/>
    </source>
</evidence>
<dbReference type="SUPFAM" id="SSF52540">
    <property type="entry name" value="P-loop containing nucleoside triphosphate hydrolases"/>
    <property type="match status" value="1"/>
</dbReference>
<keyword evidence="12" id="KW-1185">Reference proteome</keyword>
<keyword evidence="6 8" id="KW-1133">Transmembrane helix</keyword>
<dbReference type="InterPro" id="IPR003593">
    <property type="entry name" value="AAA+_ATPase"/>
</dbReference>
<feature type="domain" description="ABC transporter" evidence="9">
    <location>
        <begin position="363"/>
        <end position="597"/>
    </location>
</feature>
<comment type="subcellular location">
    <subcellularLocation>
        <location evidence="1">Cell membrane</location>
        <topology evidence="1">Multi-pass membrane protein</topology>
    </subcellularLocation>
</comment>
<dbReference type="InterPro" id="IPR017871">
    <property type="entry name" value="ABC_transporter-like_CS"/>
</dbReference>
<keyword evidence="3 8" id="KW-0812">Transmembrane</keyword>
<feature type="transmembrane region" description="Helical" evidence="8">
    <location>
        <begin position="276"/>
        <end position="293"/>
    </location>
</feature>
<evidence type="ECO:0000256" key="6">
    <source>
        <dbReference type="ARBA" id="ARBA00022989"/>
    </source>
</evidence>
<dbReference type="PANTHER" id="PTHR43394:SF1">
    <property type="entry name" value="ATP-BINDING CASSETTE SUB-FAMILY B MEMBER 10, MITOCHONDRIAL"/>
    <property type="match status" value="1"/>
</dbReference>
<reference evidence="11 12" key="1">
    <citation type="journal article" date="2009" name="Int. J. Syst. Evol. Microbiol.">
        <title>Paenibacillus contaminans sp. nov., isolated from a contaminated laboratory plate.</title>
        <authorList>
            <person name="Chou J.H."/>
            <person name="Lee J.H."/>
            <person name="Lin M.C."/>
            <person name="Chang P.S."/>
            <person name="Arun A.B."/>
            <person name="Young C.C."/>
            <person name="Chen W.M."/>
        </authorList>
    </citation>
    <scope>NUCLEOTIDE SEQUENCE [LARGE SCALE GENOMIC DNA]</scope>
    <source>
        <strain evidence="11 12">CKOBP-6</strain>
    </source>
</reference>
<dbReference type="PROSITE" id="PS50929">
    <property type="entry name" value="ABC_TM1F"/>
    <property type="match status" value="1"/>
</dbReference>
<keyword evidence="7 8" id="KW-0472">Membrane</keyword>
<dbReference type="Proteomes" id="UP000250369">
    <property type="component" value="Unassembled WGS sequence"/>
</dbReference>
<organism evidence="11 12">
    <name type="scientific">Paenibacillus contaminans</name>
    <dbReference type="NCBI Taxonomy" id="450362"/>
    <lineage>
        <taxon>Bacteria</taxon>
        <taxon>Bacillati</taxon>
        <taxon>Bacillota</taxon>
        <taxon>Bacilli</taxon>
        <taxon>Bacillales</taxon>
        <taxon>Paenibacillaceae</taxon>
        <taxon>Paenibacillus</taxon>
    </lineage>
</organism>
<dbReference type="GO" id="GO:0005886">
    <property type="term" value="C:plasma membrane"/>
    <property type="evidence" value="ECO:0007669"/>
    <property type="project" value="UniProtKB-SubCell"/>
</dbReference>
<evidence type="ECO:0000256" key="5">
    <source>
        <dbReference type="ARBA" id="ARBA00022840"/>
    </source>
</evidence>
<evidence type="ECO:0000313" key="11">
    <source>
        <dbReference type="EMBL" id="RAV21687.1"/>
    </source>
</evidence>
<dbReference type="FunFam" id="3.40.50.300:FF:000218">
    <property type="entry name" value="Multidrug ABC transporter ATP-binding protein"/>
    <property type="match status" value="1"/>
</dbReference>
<keyword evidence="5 11" id="KW-0067">ATP-binding</keyword>
<dbReference type="EMBL" id="QMFB01000004">
    <property type="protein sequence ID" value="RAV21687.1"/>
    <property type="molecule type" value="Genomic_DNA"/>
</dbReference>
<feature type="transmembrane region" description="Helical" evidence="8">
    <location>
        <begin position="83"/>
        <end position="107"/>
    </location>
</feature>
<dbReference type="GO" id="GO:0005524">
    <property type="term" value="F:ATP binding"/>
    <property type="evidence" value="ECO:0007669"/>
    <property type="project" value="UniProtKB-KW"/>
</dbReference>
<dbReference type="Gene3D" id="1.20.1560.10">
    <property type="entry name" value="ABC transporter type 1, transmembrane domain"/>
    <property type="match status" value="1"/>
</dbReference>
<evidence type="ECO:0000256" key="7">
    <source>
        <dbReference type="ARBA" id="ARBA00023136"/>
    </source>
</evidence>
<accession>A0A329MUQ3</accession>
<dbReference type="GO" id="GO:0015421">
    <property type="term" value="F:ABC-type oligopeptide transporter activity"/>
    <property type="evidence" value="ECO:0007669"/>
    <property type="project" value="TreeGrafter"/>
</dbReference>
<dbReference type="PROSITE" id="PS00211">
    <property type="entry name" value="ABC_TRANSPORTER_1"/>
    <property type="match status" value="1"/>
</dbReference>
<feature type="transmembrane region" description="Helical" evidence="8">
    <location>
        <begin position="42"/>
        <end position="63"/>
    </location>
</feature>
<evidence type="ECO:0000259" key="9">
    <source>
        <dbReference type="PROSITE" id="PS50893"/>
    </source>
</evidence>
<evidence type="ECO:0000256" key="1">
    <source>
        <dbReference type="ARBA" id="ARBA00004651"/>
    </source>
</evidence>
<evidence type="ECO:0000259" key="10">
    <source>
        <dbReference type="PROSITE" id="PS50929"/>
    </source>
</evidence>
<dbReference type="Pfam" id="PF00005">
    <property type="entry name" value="ABC_tran"/>
    <property type="match status" value="1"/>
</dbReference>
<dbReference type="PROSITE" id="PS50893">
    <property type="entry name" value="ABC_TRANSPORTER_2"/>
    <property type="match status" value="1"/>
</dbReference>
<comment type="caution">
    <text evidence="11">The sequence shown here is derived from an EMBL/GenBank/DDBJ whole genome shotgun (WGS) entry which is preliminary data.</text>
</comment>
<evidence type="ECO:0000256" key="2">
    <source>
        <dbReference type="ARBA" id="ARBA00005417"/>
    </source>
</evidence>
<dbReference type="Gene3D" id="3.40.50.300">
    <property type="entry name" value="P-loop containing nucleotide triphosphate hydrolases"/>
    <property type="match status" value="1"/>
</dbReference>
<dbReference type="CDD" id="cd07346">
    <property type="entry name" value="ABC_6TM_exporters"/>
    <property type="match status" value="1"/>
</dbReference>
<evidence type="ECO:0000256" key="8">
    <source>
        <dbReference type="SAM" id="Phobius"/>
    </source>
</evidence>
<dbReference type="SUPFAM" id="SSF90123">
    <property type="entry name" value="ABC transporter transmembrane region"/>
    <property type="match status" value="1"/>
</dbReference>
<dbReference type="PANTHER" id="PTHR43394">
    <property type="entry name" value="ATP-DEPENDENT PERMEASE MDL1, MITOCHONDRIAL"/>
    <property type="match status" value="1"/>
</dbReference>
<feature type="domain" description="ABC transmembrane type-1" evidence="10">
    <location>
        <begin position="47"/>
        <end position="326"/>
    </location>
</feature>
<feature type="transmembrane region" description="Helical" evidence="8">
    <location>
        <begin position="300"/>
        <end position="321"/>
    </location>
</feature>